<name>A0A1Q9CJ39_SYMMI</name>
<dbReference type="Pfam" id="PF21722">
    <property type="entry name" value="Gly_rich_2"/>
    <property type="match status" value="2"/>
</dbReference>
<dbReference type="InterPro" id="IPR032675">
    <property type="entry name" value="LRR_dom_sf"/>
</dbReference>
<feature type="domain" description="Glycine-rich" evidence="3">
    <location>
        <begin position="401"/>
        <end position="586"/>
    </location>
</feature>
<evidence type="ECO:0000256" key="2">
    <source>
        <dbReference type="SAM" id="Phobius"/>
    </source>
</evidence>
<sequence>MEPDGRPRLAHRDHREQSSLRAKPKPRRRVLRSIAIGIAASVTCASWFACQLALCSRPGLLAPFSAQVRRRRLNDEPSRLRRLVASALLPGKYRSLTKIRLRKELFLEYLLLGTTVRVERIVAGGGGGGSGGGGGGGVLMGKQKLDPSKALKVVVGAGGNFGGGGHGALLVPTAGSDSQLGEVVAKGGGQGGGGSDISKPGGSGGSGGGGGFDRTTVARSTGTAGQGHGGGITNLQAYGAGGGGGGAGEAGADAPQKYYAGKGGDGISSDITGATKFYGGGGGGGINDNTGQLLTGRGGLGGKGGGGRGSDFGSKAPGSDGSQWEFTGTDGEANTGGGGGGTDPESKYAGMGGSGVVIVRYPGTAPVLVGGEVASVGGYQVHTFAIPGEDALAFDNGTETLPVDFLVVAGGGGGGSGGGGGGGVIKGSKMIPKGTEWGVVVGDGGRSGQGGSTGARDMQESKLATKGGGICYDCNEMEPGRGTPGQGFPGGDGVSSDITGTLKWYGGGGGGGVNDNGKAAVENGGGAGGKGGGGKGSDWGSTTDSNPDKFTGTDGEENTGGGGGGTDPECRVAGKGGSGIVVVRYKSTKPLLTGGTITTSGGHSGELNVKFTEPDTNSEPTGESLSAGEVFEATEALSPSDDDIGYLKVAGGWVFDQGIAGRWRGKAIVEAIQVTTEPDPVPLPRDAALSPDDVTTSSSAKVPEIMAEEPKAAAPAAAPAVALGTARVEMVRLPDEVLGAGFEFVRFEVAKGRQPLTFMLGSGFPTNALTERGRGLIDVEGAKFTGGWLSEAQAANKVSLQDVRFLETGSTIADLGECSTLDFPQAQLAEQLGIEVHGILGKPFFTQYDVDIDRYRARADIYTPGDAASQGFYSGVKHLPGIELPQNQLGLAVKGAAMSEEGDLPVTPSSFIGLLDSSAAHTVLNWEAAKLFGFSGPSDVRLTSAAKVLAASADGQAEEMPVTRVRLSLCSVPEGVGPKMMSVSKEEWEAKGGNGWFFADLSGGDECVDFGAIDVAIGNPLGLSVLEDSKIGPFKGAAAIIGQDVLFQADRVVMNMKDSQIWLQPGEIKVKHRIPLVSSCRHRIAKAVYEAAPTAALKRLPPEPKGSQHKDAETFFIDLAHLFGDPEHALEKLRKVSPLDRATYTRVAVFGFAILHLPTLSDMLKELPDVQELVLPDLKLDETSRLHLKHFALESQLSHSTKITFLDRVEVSVWQLFGISTDFYQIESDPYENFHSGGSLRGNLELVLVAMEPMFCTLVAQCREEDGRLGITRTLDADMFDSLVQKLAQNLIKYGPKRVRYTTLSALPRRALEALLDILVARNALNDNVLPYSLTRQTQKLGLEGAAQLRRCVLSTIGRSCPNLCVLDVRTCQQVLQHCERLEVLRLDGCPRISDSAFAPSLWKPPLAGLLGLRELSVGKCGQITAEGLMGYVFKGAPYLRPGRLLAVLLYPGIHEREKMGLSTQALEPDRGTVALRPALPYPARNLRPVWKGRFWRFDMCVSIVLKN</sequence>
<protein>
    <recommendedName>
        <fullName evidence="3">Glycine-rich domain-containing protein</fullName>
    </recommendedName>
</protein>
<gene>
    <name evidence="4" type="ORF">AK812_SmicGene36348</name>
</gene>
<evidence type="ECO:0000313" key="5">
    <source>
        <dbReference type="Proteomes" id="UP000186817"/>
    </source>
</evidence>
<feature type="compositionally biased region" description="Gly residues" evidence="1">
    <location>
        <begin position="186"/>
        <end position="212"/>
    </location>
</feature>
<feature type="transmembrane region" description="Helical" evidence="2">
    <location>
        <begin position="30"/>
        <end position="49"/>
    </location>
</feature>
<keyword evidence="2" id="KW-0812">Transmembrane</keyword>
<evidence type="ECO:0000256" key="1">
    <source>
        <dbReference type="SAM" id="MobiDB-lite"/>
    </source>
</evidence>
<dbReference type="SUPFAM" id="SSF52047">
    <property type="entry name" value="RNI-like"/>
    <property type="match status" value="1"/>
</dbReference>
<proteinExistence type="predicted"/>
<dbReference type="OMA" id="PGVDQIG"/>
<keyword evidence="2" id="KW-0472">Membrane</keyword>
<dbReference type="Gene3D" id="3.80.10.10">
    <property type="entry name" value="Ribonuclease Inhibitor"/>
    <property type="match status" value="1"/>
</dbReference>
<feature type="region of interest" description="Disordered" evidence="1">
    <location>
        <begin position="297"/>
        <end position="343"/>
    </location>
</feature>
<comment type="caution">
    <text evidence="4">The sequence shown here is derived from an EMBL/GenBank/DDBJ whole genome shotgun (WGS) entry which is preliminary data.</text>
</comment>
<feature type="compositionally biased region" description="Gly residues" evidence="1">
    <location>
        <begin position="297"/>
        <end position="310"/>
    </location>
</feature>
<dbReference type="InterPro" id="IPR049304">
    <property type="entry name" value="Gly_rich_dom"/>
</dbReference>
<feature type="region of interest" description="Disordered" evidence="1">
    <location>
        <begin position="1"/>
        <end position="26"/>
    </location>
</feature>
<feature type="region of interest" description="Disordered" evidence="1">
    <location>
        <begin position="180"/>
        <end position="231"/>
    </location>
</feature>
<evidence type="ECO:0000259" key="3">
    <source>
        <dbReference type="Pfam" id="PF21722"/>
    </source>
</evidence>
<dbReference type="Proteomes" id="UP000186817">
    <property type="component" value="Unassembled WGS sequence"/>
</dbReference>
<accession>A0A1Q9CJ39</accession>
<feature type="domain" description="Glycine-rich" evidence="3">
    <location>
        <begin position="118"/>
        <end position="361"/>
    </location>
</feature>
<feature type="compositionally biased region" description="Gly residues" evidence="1">
    <location>
        <begin position="523"/>
        <end position="537"/>
    </location>
</feature>
<keyword evidence="5" id="KW-1185">Reference proteome</keyword>
<reference evidence="4 5" key="1">
    <citation type="submission" date="2016-02" db="EMBL/GenBank/DDBJ databases">
        <title>Genome analysis of coral dinoflagellate symbionts highlights evolutionary adaptations to a symbiotic lifestyle.</title>
        <authorList>
            <person name="Aranda M."/>
            <person name="Li Y."/>
            <person name="Liew Y.J."/>
            <person name="Baumgarten S."/>
            <person name="Simakov O."/>
            <person name="Wilson M."/>
            <person name="Piel J."/>
            <person name="Ashoor H."/>
            <person name="Bougouffa S."/>
            <person name="Bajic V.B."/>
            <person name="Ryu T."/>
            <person name="Ravasi T."/>
            <person name="Bayer T."/>
            <person name="Micklem G."/>
            <person name="Kim H."/>
            <person name="Bhak J."/>
            <person name="Lajeunesse T.C."/>
            <person name="Voolstra C.R."/>
        </authorList>
    </citation>
    <scope>NUCLEOTIDE SEQUENCE [LARGE SCALE GENOMIC DNA]</scope>
    <source>
        <strain evidence="4 5">CCMP2467</strain>
    </source>
</reference>
<evidence type="ECO:0000313" key="4">
    <source>
        <dbReference type="EMBL" id="OLP82942.1"/>
    </source>
</evidence>
<dbReference type="EMBL" id="LSRX01001153">
    <property type="protein sequence ID" value="OLP82942.1"/>
    <property type="molecule type" value="Genomic_DNA"/>
</dbReference>
<feature type="region of interest" description="Disordered" evidence="1">
    <location>
        <begin position="516"/>
        <end position="572"/>
    </location>
</feature>
<dbReference type="OrthoDB" id="438733at2759"/>
<organism evidence="4 5">
    <name type="scientific">Symbiodinium microadriaticum</name>
    <name type="common">Dinoflagellate</name>
    <name type="synonym">Zooxanthella microadriatica</name>
    <dbReference type="NCBI Taxonomy" id="2951"/>
    <lineage>
        <taxon>Eukaryota</taxon>
        <taxon>Sar</taxon>
        <taxon>Alveolata</taxon>
        <taxon>Dinophyceae</taxon>
        <taxon>Suessiales</taxon>
        <taxon>Symbiodiniaceae</taxon>
        <taxon>Symbiodinium</taxon>
    </lineage>
</organism>
<keyword evidence="2" id="KW-1133">Transmembrane helix</keyword>